<keyword evidence="9" id="KW-1185">Reference proteome</keyword>
<evidence type="ECO:0000313" key="9">
    <source>
        <dbReference type="Proteomes" id="UP000012960"/>
    </source>
</evidence>
<dbReference type="EMBL" id="HG996470">
    <property type="protein sequence ID" value="CAG1840708.1"/>
    <property type="molecule type" value="Genomic_DNA"/>
</dbReference>
<proteinExistence type="inferred from homology"/>
<evidence type="ECO:0000313" key="7">
    <source>
        <dbReference type="EMBL" id="CAG1840708.1"/>
    </source>
</evidence>
<reference evidence="8" key="2">
    <citation type="submission" date="2021-05" db="UniProtKB">
        <authorList>
            <consortium name="EnsemblPlants"/>
        </authorList>
    </citation>
    <scope>IDENTIFICATION</scope>
    <source>
        <strain evidence="8">subsp. malaccensis</strain>
    </source>
</reference>
<feature type="region of interest" description="Disordered" evidence="6">
    <location>
        <begin position="1"/>
        <end position="23"/>
    </location>
</feature>
<reference evidence="7" key="1">
    <citation type="submission" date="2021-03" db="EMBL/GenBank/DDBJ databases">
        <authorList>
            <consortium name="Genoscope - CEA"/>
            <person name="William W."/>
        </authorList>
    </citation>
    <scope>NUCLEOTIDE SEQUENCE</scope>
    <source>
        <strain evidence="7">Doubled-haploid Pahang</strain>
    </source>
</reference>
<dbReference type="PANTHER" id="PTHR43706:SF13">
    <property type="entry name" value="NADH DEHYDROGENASE-RELATED"/>
    <property type="match status" value="1"/>
</dbReference>
<evidence type="ECO:0000256" key="4">
    <source>
        <dbReference type="ARBA" id="ARBA00023002"/>
    </source>
</evidence>
<dbReference type="InParanoid" id="A0A804JAS4"/>
<dbReference type="Proteomes" id="UP000012960">
    <property type="component" value="Unplaced"/>
</dbReference>
<dbReference type="AlphaFoldDB" id="A0A804JAS4"/>
<dbReference type="Gene3D" id="3.50.50.100">
    <property type="match status" value="1"/>
</dbReference>
<evidence type="ECO:0000313" key="8">
    <source>
        <dbReference type="EnsemblPlants" id="Ma05_p31720.1"/>
    </source>
</evidence>
<evidence type="ECO:0000256" key="5">
    <source>
        <dbReference type="ARBA" id="ARBA00023027"/>
    </source>
</evidence>
<keyword evidence="3" id="KW-0274">FAD</keyword>
<dbReference type="GO" id="GO:0003954">
    <property type="term" value="F:NADH dehydrogenase activity"/>
    <property type="evidence" value="ECO:0007669"/>
    <property type="project" value="InterPro"/>
</dbReference>
<evidence type="ECO:0000256" key="2">
    <source>
        <dbReference type="ARBA" id="ARBA00022630"/>
    </source>
</evidence>
<dbReference type="InterPro" id="IPR045024">
    <property type="entry name" value="NDH-2"/>
</dbReference>
<dbReference type="PANTHER" id="PTHR43706">
    <property type="entry name" value="NADH DEHYDROGENASE"/>
    <property type="match status" value="1"/>
</dbReference>
<evidence type="ECO:0000256" key="3">
    <source>
        <dbReference type="ARBA" id="ARBA00022827"/>
    </source>
</evidence>
<dbReference type="EnsemblPlants" id="Ma05_t31720.1">
    <property type="protein sequence ID" value="Ma05_p31720.1"/>
    <property type="gene ID" value="Ma05_g31720"/>
</dbReference>
<keyword evidence="5" id="KW-0520">NAD</keyword>
<sequence>MAWLRSLPRFDSSPPSPAPGAQKPRVVVLGTGWAGCRLMKGIDTRLYDVVCISPNEYEMGVNRVLHEKETENRIKARRMVESMEKKSKQNTSFIVVILLHEQLSSCVGDPFVYRHLGSMATVGRYKALVDLRQNKRCTGDFSCRFCQLTHLAICITNSGD</sequence>
<protein>
    <submittedName>
        <fullName evidence="7">(wild Malaysian banana) hypothetical protein</fullName>
    </submittedName>
</protein>
<evidence type="ECO:0000256" key="6">
    <source>
        <dbReference type="SAM" id="MobiDB-lite"/>
    </source>
</evidence>
<dbReference type="Gramene" id="Ma05_t31720.1">
    <property type="protein sequence ID" value="Ma05_p31720.1"/>
    <property type="gene ID" value="Ma05_g31720"/>
</dbReference>
<evidence type="ECO:0000256" key="1">
    <source>
        <dbReference type="ARBA" id="ARBA00005272"/>
    </source>
</evidence>
<name>A0A804JAS4_MUSAM</name>
<accession>A0A804JAS4</accession>
<keyword evidence="2" id="KW-0285">Flavoprotein</keyword>
<organism evidence="8 9">
    <name type="scientific">Musa acuminata subsp. malaccensis</name>
    <name type="common">Wild banana</name>
    <name type="synonym">Musa malaccensis</name>
    <dbReference type="NCBI Taxonomy" id="214687"/>
    <lineage>
        <taxon>Eukaryota</taxon>
        <taxon>Viridiplantae</taxon>
        <taxon>Streptophyta</taxon>
        <taxon>Embryophyta</taxon>
        <taxon>Tracheophyta</taxon>
        <taxon>Spermatophyta</taxon>
        <taxon>Magnoliopsida</taxon>
        <taxon>Liliopsida</taxon>
        <taxon>Zingiberales</taxon>
        <taxon>Musaceae</taxon>
        <taxon>Musa</taxon>
    </lineage>
</organism>
<gene>
    <name evidence="7" type="ORF">GSMUA_283600.1</name>
</gene>
<keyword evidence="4" id="KW-0560">Oxidoreductase</keyword>
<comment type="similarity">
    <text evidence="1">Belongs to the NADH dehydrogenase family.</text>
</comment>